<protein>
    <submittedName>
        <fullName evidence="2">Uncharacterized protein</fullName>
    </submittedName>
</protein>
<comment type="caution">
    <text evidence="2">The sequence shown here is derived from an EMBL/GenBank/DDBJ whole genome shotgun (WGS) entry which is preliminary data.</text>
</comment>
<dbReference type="RefSeq" id="WP_216558897.1">
    <property type="nucleotide sequence ID" value="NZ_JAHLQN010000001.1"/>
</dbReference>
<reference evidence="2 3" key="1">
    <citation type="submission" date="2021-06" db="EMBL/GenBank/DDBJ databases">
        <authorList>
            <person name="Sun Q."/>
            <person name="Li D."/>
        </authorList>
    </citation>
    <scope>NUCLEOTIDE SEQUENCE [LARGE SCALE GENOMIC DNA]</scope>
    <source>
        <strain evidence="2 3">MSJ-2</strain>
    </source>
</reference>
<keyword evidence="1" id="KW-0472">Membrane</keyword>
<name>A0ABS6F9K0_9FIRM</name>
<dbReference type="EMBL" id="JAHLQN010000001">
    <property type="protein sequence ID" value="MBU5626035.1"/>
    <property type="molecule type" value="Genomic_DNA"/>
</dbReference>
<feature type="transmembrane region" description="Helical" evidence="1">
    <location>
        <begin position="21"/>
        <end position="42"/>
    </location>
</feature>
<accession>A0ABS6F9K0</accession>
<dbReference type="Proteomes" id="UP000787672">
    <property type="component" value="Unassembled WGS sequence"/>
</dbReference>
<keyword evidence="3" id="KW-1185">Reference proteome</keyword>
<proteinExistence type="predicted"/>
<keyword evidence="1" id="KW-1133">Transmembrane helix</keyword>
<evidence type="ECO:0000313" key="3">
    <source>
        <dbReference type="Proteomes" id="UP000787672"/>
    </source>
</evidence>
<gene>
    <name evidence="2" type="ORF">KQI82_03675</name>
</gene>
<evidence type="ECO:0000313" key="2">
    <source>
        <dbReference type="EMBL" id="MBU5626035.1"/>
    </source>
</evidence>
<feature type="transmembrane region" description="Helical" evidence="1">
    <location>
        <begin position="48"/>
        <end position="66"/>
    </location>
</feature>
<keyword evidence="1" id="KW-0812">Transmembrane</keyword>
<evidence type="ECO:0000256" key="1">
    <source>
        <dbReference type="SAM" id="Phobius"/>
    </source>
</evidence>
<organism evidence="2 3">
    <name type="scientific">Dysosmobacter acutus</name>
    <dbReference type="NCBI Taxonomy" id="2841504"/>
    <lineage>
        <taxon>Bacteria</taxon>
        <taxon>Bacillati</taxon>
        <taxon>Bacillota</taxon>
        <taxon>Clostridia</taxon>
        <taxon>Eubacteriales</taxon>
        <taxon>Oscillospiraceae</taxon>
        <taxon>Dysosmobacter</taxon>
    </lineage>
</organism>
<sequence>MAKKMSAFLESKVGSLRVRSVLTLLLCAVNFALAYGICLYYLMGGGPALMIISLILTIALVLVLAFPNLEVQDDAKATDLVD</sequence>